<dbReference type="PANTHER" id="PTHR38440">
    <property type="entry name" value="UPF0398 PROTEIN YPSA"/>
    <property type="match status" value="1"/>
</dbReference>
<dbReference type="PANTHER" id="PTHR38440:SF1">
    <property type="entry name" value="UPF0398 PROTEIN SPR0331"/>
    <property type="match status" value="1"/>
</dbReference>
<comment type="caution">
    <text evidence="2">The sequence shown here is derived from an EMBL/GenBank/DDBJ whole genome shotgun (WGS) entry which is preliminary data.</text>
</comment>
<comment type="similarity">
    <text evidence="1">Belongs to the UPF0398 family.</text>
</comment>
<accession>A0A554A043</accession>
<proteinExistence type="inferred from homology"/>
<evidence type="ECO:0000313" key="3">
    <source>
        <dbReference type="Proteomes" id="UP000318521"/>
    </source>
</evidence>
<dbReference type="RefSeq" id="WP_143848236.1">
    <property type="nucleotide sequence ID" value="NZ_VLXZ01000004.1"/>
</dbReference>
<sequence length="183" mass="21357">MYRSVLITGYKPHELGVFDKEHPGIKYIKKAIEYRLIPLIEEGTEWFVISGQLGVELWAAEVVLELKSTYSHIKLAVLPPFLNQEDQWKEASQQQYRLALEQADLVKPITNRVYESPAQLRQKNDFLITKSDALLVLYDEDHPGTPTFYLEPARKKQTQAEYDIIYITPDDIEDARRNEEDQF</sequence>
<dbReference type="Pfam" id="PF06908">
    <property type="entry name" value="YpsA"/>
    <property type="match status" value="1"/>
</dbReference>
<evidence type="ECO:0000313" key="2">
    <source>
        <dbReference type="EMBL" id="TSB47006.1"/>
    </source>
</evidence>
<dbReference type="AlphaFoldDB" id="A0A554A043"/>
<dbReference type="HAMAP" id="MF_01575">
    <property type="entry name" value="UPF0398"/>
    <property type="match status" value="1"/>
</dbReference>
<dbReference type="InterPro" id="IPR010697">
    <property type="entry name" value="YspA"/>
</dbReference>
<dbReference type="NCBIfam" id="NF010181">
    <property type="entry name" value="PRK13660.1"/>
    <property type="match status" value="1"/>
</dbReference>
<gene>
    <name evidence="2" type="ORF">FN960_08280</name>
</gene>
<dbReference type="PIRSF" id="PIRSF021290">
    <property type="entry name" value="DUF1273"/>
    <property type="match status" value="1"/>
</dbReference>
<evidence type="ECO:0000256" key="1">
    <source>
        <dbReference type="HAMAP-Rule" id="MF_01575"/>
    </source>
</evidence>
<organism evidence="2 3">
    <name type="scientific">Alkalicoccobacillus porphyridii</name>
    <dbReference type="NCBI Taxonomy" id="2597270"/>
    <lineage>
        <taxon>Bacteria</taxon>
        <taxon>Bacillati</taxon>
        <taxon>Bacillota</taxon>
        <taxon>Bacilli</taxon>
        <taxon>Bacillales</taxon>
        <taxon>Bacillaceae</taxon>
        <taxon>Alkalicoccobacillus</taxon>
    </lineage>
</organism>
<dbReference type="Proteomes" id="UP000318521">
    <property type="component" value="Unassembled WGS sequence"/>
</dbReference>
<name>A0A554A043_9BACI</name>
<protein>
    <recommendedName>
        <fullName evidence="1">UPF0398 protein FN960_08280</fullName>
    </recommendedName>
</protein>
<reference evidence="2 3" key="1">
    <citation type="submission" date="2019-07" db="EMBL/GenBank/DDBJ databases">
        <authorList>
            <person name="Park Y.J."/>
            <person name="Jeong S.E."/>
            <person name="Jung H.S."/>
        </authorList>
    </citation>
    <scope>NUCLEOTIDE SEQUENCE [LARGE SCALE GENOMIC DNA]</scope>
    <source>
        <strain evidence="3">P16(2019)</strain>
    </source>
</reference>
<dbReference type="Gene3D" id="3.40.50.450">
    <property type="match status" value="1"/>
</dbReference>
<dbReference type="OrthoDB" id="2301957at2"/>
<dbReference type="EMBL" id="VLXZ01000004">
    <property type="protein sequence ID" value="TSB47006.1"/>
    <property type="molecule type" value="Genomic_DNA"/>
</dbReference>
<dbReference type="SUPFAM" id="SSF102405">
    <property type="entry name" value="MCP/YpsA-like"/>
    <property type="match status" value="1"/>
</dbReference>
<keyword evidence="3" id="KW-1185">Reference proteome</keyword>